<evidence type="ECO:0000256" key="1">
    <source>
        <dbReference type="SAM" id="MobiDB-lite"/>
    </source>
</evidence>
<keyword evidence="3" id="KW-1185">Reference proteome</keyword>
<reference evidence="2 3" key="1">
    <citation type="journal article" date="2017" name="Genome Biol. Evol.">
        <title>Phytophthora megakarya and P. palmivora, closely related causal agents of cacao black pod rot, underwent increases in genome sizes and gene numbers by different mechanisms.</title>
        <authorList>
            <person name="Ali S.S."/>
            <person name="Shao J."/>
            <person name="Lary D.J."/>
            <person name="Kronmiller B."/>
            <person name="Shen D."/>
            <person name="Strem M.D."/>
            <person name="Amoako-Attah I."/>
            <person name="Akrofi A.Y."/>
            <person name="Begoude B.A."/>
            <person name="Ten Hoopen G.M."/>
            <person name="Coulibaly K."/>
            <person name="Kebe B.I."/>
            <person name="Melnick R.L."/>
            <person name="Guiltinan M.J."/>
            <person name="Tyler B.M."/>
            <person name="Meinhardt L.W."/>
            <person name="Bailey B.A."/>
        </authorList>
    </citation>
    <scope>NUCLEOTIDE SEQUENCE [LARGE SCALE GENOMIC DNA]</scope>
    <source>
        <strain evidence="3">sbr112.9</strain>
    </source>
</reference>
<dbReference type="Proteomes" id="UP000237271">
    <property type="component" value="Unassembled WGS sequence"/>
</dbReference>
<gene>
    <name evidence="2" type="ORF">PHPALM_10552</name>
</gene>
<feature type="region of interest" description="Disordered" evidence="1">
    <location>
        <begin position="48"/>
        <end position="70"/>
    </location>
</feature>
<proteinExistence type="predicted"/>
<dbReference type="AlphaFoldDB" id="A0A2P4Y4H8"/>
<sequence>MATVLSKKAEEHIAFSKSFLKKAFLDQWKDGDPVSRAMLKLKGQAVAAELSPRTKTRQGKTTPADYVEAA</sequence>
<dbReference type="EMBL" id="NCKW01005556">
    <property type="protein sequence ID" value="POM72697.1"/>
    <property type="molecule type" value="Genomic_DNA"/>
</dbReference>
<protein>
    <submittedName>
        <fullName evidence="2">Uncharacterized protein</fullName>
    </submittedName>
</protein>
<evidence type="ECO:0000313" key="2">
    <source>
        <dbReference type="EMBL" id="POM72697.1"/>
    </source>
</evidence>
<evidence type="ECO:0000313" key="3">
    <source>
        <dbReference type="Proteomes" id="UP000237271"/>
    </source>
</evidence>
<organism evidence="2 3">
    <name type="scientific">Phytophthora palmivora</name>
    <dbReference type="NCBI Taxonomy" id="4796"/>
    <lineage>
        <taxon>Eukaryota</taxon>
        <taxon>Sar</taxon>
        <taxon>Stramenopiles</taxon>
        <taxon>Oomycota</taxon>
        <taxon>Peronosporomycetes</taxon>
        <taxon>Peronosporales</taxon>
        <taxon>Peronosporaceae</taxon>
        <taxon>Phytophthora</taxon>
    </lineage>
</organism>
<accession>A0A2P4Y4H8</accession>
<comment type="caution">
    <text evidence="2">The sequence shown here is derived from an EMBL/GenBank/DDBJ whole genome shotgun (WGS) entry which is preliminary data.</text>
</comment>
<name>A0A2P4Y4H8_9STRA</name>